<reference evidence="10" key="1">
    <citation type="journal article" date="2020" name="mSystems">
        <title>Genome- and Community-Level Interaction Insights into Carbon Utilization and Element Cycling Functions of Hydrothermarchaeota in Hydrothermal Sediment.</title>
        <authorList>
            <person name="Zhou Z."/>
            <person name="Liu Y."/>
            <person name="Xu W."/>
            <person name="Pan J."/>
            <person name="Luo Z.H."/>
            <person name="Li M."/>
        </authorList>
    </citation>
    <scope>NUCLEOTIDE SEQUENCE [LARGE SCALE GENOMIC DNA]</scope>
    <source>
        <strain evidence="10">SpSt-26</strain>
    </source>
</reference>
<dbReference type="PANTHER" id="PTHR43848:SF2">
    <property type="entry name" value="PUTRESCINE TRANSPORT SYSTEM PERMEASE PROTEIN POTI"/>
    <property type="match status" value="1"/>
</dbReference>
<proteinExistence type="inferred from homology"/>
<feature type="transmembrane region" description="Helical" evidence="8">
    <location>
        <begin position="256"/>
        <end position="275"/>
    </location>
</feature>
<dbReference type="GO" id="GO:0005886">
    <property type="term" value="C:plasma membrane"/>
    <property type="evidence" value="ECO:0007669"/>
    <property type="project" value="UniProtKB-SubCell"/>
</dbReference>
<comment type="subcellular location">
    <subcellularLocation>
        <location evidence="1 8">Cell membrane</location>
        <topology evidence="1 8">Multi-pass membrane protein</topology>
    </subcellularLocation>
</comment>
<keyword evidence="3 8" id="KW-0813">Transport</keyword>
<dbReference type="EMBL" id="DSLA01000117">
    <property type="protein sequence ID" value="HEH35983.1"/>
    <property type="molecule type" value="Genomic_DNA"/>
</dbReference>
<keyword evidence="4" id="KW-1003">Cell membrane</keyword>
<evidence type="ECO:0000256" key="1">
    <source>
        <dbReference type="ARBA" id="ARBA00004651"/>
    </source>
</evidence>
<dbReference type="CDD" id="cd06261">
    <property type="entry name" value="TM_PBP2"/>
    <property type="match status" value="1"/>
</dbReference>
<dbReference type="GO" id="GO:0055085">
    <property type="term" value="P:transmembrane transport"/>
    <property type="evidence" value="ECO:0007669"/>
    <property type="project" value="InterPro"/>
</dbReference>
<feature type="transmembrane region" description="Helical" evidence="8">
    <location>
        <begin position="197"/>
        <end position="220"/>
    </location>
</feature>
<keyword evidence="6 8" id="KW-1133">Transmembrane helix</keyword>
<evidence type="ECO:0000256" key="6">
    <source>
        <dbReference type="ARBA" id="ARBA00022989"/>
    </source>
</evidence>
<feature type="domain" description="ABC transmembrane type-1" evidence="9">
    <location>
        <begin position="89"/>
        <end position="274"/>
    </location>
</feature>
<protein>
    <submittedName>
        <fullName evidence="10">ABC transporter permease</fullName>
    </submittedName>
</protein>
<dbReference type="PANTHER" id="PTHR43848">
    <property type="entry name" value="PUTRESCINE TRANSPORT SYSTEM PERMEASE PROTEIN POTI"/>
    <property type="match status" value="1"/>
</dbReference>
<organism evidence="10">
    <name type="scientific">Archaeoglobus fulgidus</name>
    <dbReference type="NCBI Taxonomy" id="2234"/>
    <lineage>
        <taxon>Archaea</taxon>
        <taxon>Methanobacteriati</taxon>
        <taxon>Methanobacteriota</taxon>
        <taxon>Archaeoglobi</taxon>
        <taxon>Archaeoglobales</taxon>
        <taxon>Archaeoglobaceae</taxon>
        <taxon>Archaeoglobus</taxon>
    </lineage>
</organism>
<feature type="transmembrane region" description="Helical" evidence="8">
    <location>
        <begin position="153"/>
        <end position="176"/>
    </location>
</feature>
<dbReference type="InterPro" id="IPR035906">
    <property type="entry name" value="MetI-like_sf"/>
</dbReference>
<accession>A0A7J2TK65</accession>
<dbReference type="SUPFAM" id="SSF161098">
    <property type="entry name" value="MetI-like"/>
    <property type="match status" value="1"/>
</dbReference>
<feature type="transmembrane region" description="Helical" evidence="8">
    <location>
        <begin position="86"/>
        <end position="112"/>
    </location>
</feature>
<dbReference type="InterPro" id="IPR051789">
    <property type="entry name" value="Bact_Polyamine_Transport"/>
</dbReference>
<evidence type="ECO:0000259" key="9">
    <source>
        <dbReference type="PROSITE" id="PS50928"/>
    </source>
</evidence>
<dbReference type="Pfam" id="PF00528">
    <property type="entry name" value="BPD_transp_1"/>
    <property type="match status" value="1"/>
</dbReference>
<evidence type="ECO:0000256" key="3">
    <source>
        <dbReference type="ARBA" id="ARBA00022448"/>
    </source>
</evidence>
<evidence type="ECO:0000313" key="10">
    <source>
        <dbReference type="EMBL" id="HEH35983.1"/>
    </source>
</evidence>
<feature type="transmembrane region" description="Helical" evidence="8">
    <location>
        <begin position="44"/>
        <end position="66"/>
    </location>
</feature>
<sequence>MGSVPPIPRLVEGISYFDHLHDHHLRSSCSLHEKGWEDRDMIRIFVLMVFLFLYAPIAFVIASSFLDNGSFTLKWFEKVFEDYKVIRAFSNSLILAIASTFFSVILGTAAAYAYIRTKMSFESLFYTPVVIPEIAEALSLLLFYNLLSFPLGFYSVLLGHIAFNVAFVFVIVKARLAGYERSIEEASLTLGANEIQTFLRVTLPMAMPGIIAASLIAFTLSWDNFIKTVFTTGPGFQTLPMLIWSQAVRGVVSPSLNALATLMLLISITLAYLYIRVSTKRE</sequence>
<dbReference type="InterPro" id="IPR000515">
    <property type="entry name" value="MetI-like"/>
</dbReference>
<comment type="similarity">
    <text evidence="2">Belongs to the binding-protein-dependent transport system permease family. CysTW subfamily.</text>
</comment>
<dbReference type="PROSITE" id="PS50928">
    <property type="entry name" value="ABC_TM1"/>
    <property type="match status" value="1"/>
</dbReference>
<evidence type="ECO:0000256" key="7">
    <source>
        <dbReference type="ARBA" id="ARBA00023136"/>
    </source>
</evidence>
<name>A0A7J2TK65_ARCFL</name>
<evidence type="ECO:0000256" key="8">
    <source>
        <dbReference type="RuleBase" id="RU363032"/>
    </source>
</evidence>
<evidence type="ECO:0000256" key="5">
    <source>
        <dbReference type="ARBA" id="ARBA00022692"/>
    </source>
</evidence>
<evidence type="ECO:0000256" key="4">
    <source>
        <dbReference type="ARBA" id="ARBA00022475"/>
    </source>
</evidence>
<comment type="caution">
    <text evidence="10">The sequence shown here is derived from an EMBL/GenBank/DDBJ whole genome shotgun (WGS) entry which is preliminary data.</text>
</comment>
<dbReference type="Gene3D" id="1.10.3720.10">
    <property type="entry name" value="MetI-like"/>
    <property type="match status" value="1"/>
</dbReference>
<keyword evidence="7 8" id="KW-0472">Membrane</keyword>
<gene>
    <name evidence="10" type="ORF">ENP88_07605</name>
</gene>
<feature type="transmembrane region" description="Helical" evidence="8">
    <location>
        <begin position="124"/>
        <end position="147"/>
    </location>
</feature>
<dbReference type="AlphaFoldDB" id="A0A7J2TK65"/>
<keyword evidence="5 8" id="KW-0812">Transmembrane</keyword>
<evidence type="ECO:0000256" key="2">
    <source>
        <dbReference type="ARBA" id="ARBA00007069"/>
    </source>
</evidence>